<dbReference type="Proteomes" id="UP000272015">
    <property type="component" value="Unassembled WGS sequence"/>
</dbReference>
<name>A0A3A5MYI4_9MICO</name>
<keyword evidence="2" id="KW-1185">Reference proteome</keyword>
<accession>A0A3A5MYI4</accession>
<evidence type="ECO:0000313" key="2">
    <source>
        <dbReference type="Proteomes" id="UP000272015"/>
    </source>
</evidence>
<dbReference type="AlphaFoldDB" id="A0A3A5MYI4"/>
<gene>
    <name evidence="1" type="ORF">D6T64_04585</name>
</gene>
<protein>
    <submittedName>
        <fullName evidence="1">ImmA/IrrE family metallo-endopeptidase</fullName>
    </submittedName>
</protein>
<sequence length="137" mass="15096">MALPDRVSIPSIVSLVEESRKTHISITTSPLLNGTEICGLWLPRENDDLIFHAETDSEHHRQQIVCHELSHMILRHDEVAGPTLHGVLLEANGPVSAFGRSDFRDEFELAAEALADLLTSAIRTSTKEPEGFEGVFG</sequence>
<reference evidence="1 2" key="1">
    <citation type="submission" date="2018-09" db="EMBL/GenBank/DDBJ databases">
        <title>Novel species of Cryobacterium.</title>
        <authorList>
            <person name="Liu Q."/>
            <person name="Xin Y.-H."/>
        </authorList>
    </citation>
    <scope>NUCLEOTIDE SEQUENCE [LARGE SCALE GENOMIC DNA]</scope>
    <source>
        <strain evidence="1 2">Hh39</strain>
    </source>
</reference>
<comment type="caution">
    <text evidence="1">The sequence shown here is derived from an EMBL/GenBank/DDBJ whole genome shotgun (WGS) entry which is preliminary data.</text>
</comment>
<organism evidence="1 2">
    <name type="scientific">Cryobacterium melibiosiphilum</name>
    <dbReference type="NCBI Taxonomy" id="995039"/>
    <lineage>
        <taxon>Bacteria</taxon>
        <taxon>Bacillati</taxon>
        <taxon>Actinomycetota</taxon>
        <taxon>Actinomycetes</taxon>
        <taxon>Micrococcales</taxon>
        <taxon>Microbacteriaceae</taxon>
        <taxon>Cryobacterium</taxon>
    </lineage>
</organism>
<dbReference type="EMBL" id="QZVS01000063">
    <property type="protein sequence ID" value="RJT90204.1"/>
    <property type="molecule type" value="Genomic_DNA"/>
</dbReference>
<proteinExistence type="predicted"/>
<evidence type="ECO:0000313" key="1">
    <source>
        <dbReference type="EMBL" id="RJT90204.1"/>
    </source>
</evidence>